<gene>
    <name evidence="1" type="ORF">ACFOX3_00895</name>
</gene>
<comment type="caution">
    <text evidence="1">The sequence shown here is derived from an EMBL/GenBank/DDBJ whole genome shotgun (WGS) entry which is preliminary data.</text>
</comment>
<reference evidence="2" key="1">
    <citation type="journal article" date="2019" name="Int. J. Syst. Evol. Microbiol.">
        <title>The Global Catalogue of Microorganisms (GCM) 10K type strain sequencing project: providing services to taxonomists for standard genome sequencing and annotation.</title>
        <authorList>
            <consortium name="The Broad Institute Genomics Platform"/>
            <consortium name="The Broad Institute Genome Sequencing Center for Infectious Disease"/>
            <person name="Wu L."/>
            <person name="Ma J."/>
        </authorList>
    </citation>
    <scope>NUCLEOTIDE SEQUENCE [LARGE SCALE GENOMIC DNA]</scope>
    <source>
        <strain evidence="2">CECT 8570</strain>
    </source>
</reference>
<name>A0ABV8UZH4_9GAMM</name>
<dbReference type="Proteomes" id="UP001595840">
    <property type="component" value="Unassembled WGS sequence"/>
</dbReference>
<dbReference type="RefSeq" id="WP_290264729.1">
    <property type="nucleotide sequence ID" value="NZ_JAUFQG010000006.1"/>
</dbReference>
<accession>A0ABV8UZH4</accession>
<keyword evidence="2" id="KW-1185">Reference proteome</keyword>
<sequence length="135" mass="15570">MPLTAQASGSSLRPEGKPSRLDVLFIDKYIDPAKSLELLNTLQQKFMFSDAVKRQLSSGVPVVIKHDTDAETAQKIVNYIAKLGGDCWVQTTSPEGYTDRRDQNRRNTVDRRLLHRGWAIMPDRRRSRERRVFFH</sequence>
<organism evidence="1 2">
    <name type="scientific">Simiduia curdlanivorans</name>
    <dbReference type="NCBI Taxonomy" id="1492769"/>
    <lineage>
        <taxon>Bacteria</taxon>
        <taxon>Pseudomonadati</taxon>
        <taxon>Pseudomonadota</taxon>
        <taxon>Gammaproteobacteria</taxon>
        <taxon>Cellvibrionales</taxon>
        <taxon>Cellvibrionaceae</taxon>
        <taxon>Simiduia</taxon>
    </lineage>
</organism>
<evidence type="ECO:0000313" key="2">
    <source>
        <dbReference type="Proteomes" id="UP001595840"/>
    </source>
</evidence>
<dbReference type="EMBL" id="JBHSCX010000001">
    <property type="protein sequence ID" value="MFC4360833.1"/>
    <property type="molecule type" value="Genomic_DNA"/>
</dbReference>
<protein>
    <submittedName>
        <fullName evidence="1">Uncharacterized protein</fullName>
    </submittedName>
</protein>
<evidence type="ECO:0000313" key="1">
    <source>
        <dbReference type="EMBL" id="MFC4360833.1"/>
    </source>
</evidence>
<proteinExistence type="predicted"/>